<dbReference type="OrthoDB" id="9766299at2"/>
<dbReference type="Gene3D" id="3.90.550.10">
    <property type="entry name" value="Spore Coat Polysaccharide Biosynthesis Protein SpsA, Chain A"/>
    <property type="match status" value="1"/>
</dbReference>
<keyword evidence="5 7" id="KW-1133">Transmembrane helix</keyword>
<feature type="domain" description="Glycosyltransferase 2-like" evidence="8">
    <location>
        <begin position="188"/>
        <end position="354"/>
    </location>
</feature>
<evidence type="ECO:0000256" key="3">
    <source>
        <dbReference type="ARBA" id="ARBA00022679"/>
    </source>
</evidence>
<keyword evidence="3 9" id="KW-0808">Transferase</keyword>
<feature type="transmembrane region" description="Helical" evidence="7">
    <location>
        <begin position="437"/>
        <end position="464"/>
    </location>
</feature>
<dbReference type="InterPro" id="IPR001173">
    <property type="entry name" value="Glyco_trans_2-like"/>
</dbReference>
<feature type="transmembrane region" description="Helical" evidence="7">
    <location>
        <begin position="575"/>
        <end position="596"/>
    </location>
</feature>
<dbReference type="Pfam" id="PF00535">
    <property type="entry name" value="Glycos_transf_2"/>
    <property type="match status" value="1"/>
</dbReference>
<feature type="transmembrane region" description="Helical" evidence="7">
    <location>
        <begin position="106"/>
        <end position="125"/>
    </location>
</feature>
<name>A0A401ILX4_APHSA</name>
<feature type="transmembrane region" description="Helical" evidence="7">
    <location>
        <begin position="501"/>
        <end position="519"/>
    </location>
</feature>
<gene>
    <name evidence="9" type="ORF">AsFPU1_3673</name>
</gene>
<evidence type="ECO:0000256" key="5">
    <source>
        <dbReference type="ARBA" id="ARBA00022989"/>
    </source>
</evidence>
<feature type="transmembrane region" description="Helical" evidence="7">
    <location>
        <begin position="137"/>
        <end position="159"/>
    </location>
</feature>
<keyword evidence="6 7" id="KW-0472">Membrane</keyword>
<reference evidence="10" key="1">
    <citation type="submission" date="2017-05" db="EMBL/GenBank/DDBJ databases">
        <title>Physiological properties and genetic analysis related to exopolysaccharide production of fresh-water unicellular cyanobacterium Aphanothece sacrum, Suizenji Nori, that has been cultured as a food source in Japan.</title>
        <authorList>
            <person name="Kanesaki Y."/>
            <person name="Yoshikawa S."/>
            <person name="Ohki K."/>
        </authorList>
    </citation>
    <scope>NUCLEOTIDE SEQUENCE [LARGE SCALE GENOMIC DNA]</scope>
    <source>
        <strain evidence="10">FPU1</strain>
    </source>
</reference>
<protein>
    <submittedName>
        <fullName evidence="9">UDP-glucose-beta-D-glucan glucosyltransferase</fullName>
    </submittedName>
</protein>
<dbReference type="GO" id="GO:0006011">
    <property type="term" value="P:UDP-alpha-D-glucose metabolic process"/>
    <property type="evidence" value="ECO:0007669"/>
    <property type="project" value="InterPro"/>
</dbReference>
<dbReference type="GO" id="GO:0016759">
    <property type="term" value="F:cellulose synthase activity"/>
    <property type="evidence" value="ECO:0007669"/>
    <property type="project" value="InterPro"/>
</dbReference>
<evidence type="ECO:0000256" key="6">
    <source>
        <dbReference type="ARBA" id="ARBA00023136"/>
    </source>
</evidence>
<dbReference type="GO" id="GO:0035438">
    <property type="term" value="F:cyclic-di-GMP binding"/>
    <property type="evidence" value="ECO:0007669"/>
    <property type="project" value="InterPro"/>
</dbReference>
<evidence type="ECO:0000256" key="7">
    <source>
        <dbReference type="SAM" id="Phobius"/>
    </source>
</evidence>
<keyword evidence="10" id="KW-1185">Reference proteome</keyword>
<evidence type="ECO:0000256" key="2">
    <source>
        <dbReference type="ARBA" id="ARBA00022676"/>
    </source>
</evidence>
<evidence type="ECO:0000313" key="9">
    <source>
        <dbReference type="EMBL" id="GBF82245.1"/>
    </source>
</evidence>
<dbReference type="InterPro" id="IPR050321">
    <property type="entry name" value="Glycosyltr_2/OpgH_subfam"/>
</dbReference>
<sequence length="727" mass="83296">MDSSNSIYKKIKKALTNGSILPKYKATWILLGIVGFFSAIALAWLLGEKNIVELFNQLNIWQEQPLLGIEVPINNPFSLYFPTLIFFIITQVVMKLSPQPKYWSRGVIILILLGLIIRYFLWRTLSTLNLSNPVDGIFSLGLFLLELVVIISSIIQLVLRLNIKERRREADLYSQAVIEGSYHPSVDIFIPTYNEHYFILKRTVIGCQALNYANKEIYILDDTRRTEIKQLAEELGCYYINRPDNLDAKAGNINHAIAQTQGDLIAVFDADFIPTNNFLERTVGFFQKKKIALIQTPQSFYNSDPITRNLGLDNIVNAEEEVFYRQTELVNDAAGCVVCCGTSFVVRRSLLEEVGGFVTESISEDYLTGIRLSARGYEVIYLNEKLSAGLAAESISSYIAQRLRWGRGTLQALFIKENPFTIAGLNFRQRLANFQGIIFWLNVIHRSIFLVIPFLYYSCGIIFFKASSSEIIYLFLPLCITQISVSRWLSSYAHSWFFSEIYSLVSCVPVAINSLKVMLNPFETKFTVTPKGISRERYIYHWKLAFPLIFLFVINLISLFFNLKEALTEITGINLGLYWSTYNLIIIGVALCAFLDKPQPQLSESFPIKKKVKLINSTQTLEGETIEISEQTAIVKLPNNVSLDGVILLDIDRLRLKSQIIEQKIVNHEIEIKVQFLNLNLSQERQLINLLYCQPGRWKFKELQKNPGELYSLWLMLKIVLRRKMVV</sequence>
<dbReference type="InterPro" id="IPR029044">
    <property type="entry name" value="Nucleotide-diphossugar_trans"/>
</dbReference>
<feature type="transmembrane region" description="Helical" evidence="7">
    <location>
        <begin position="28"/>
        <end position="46"/>
    </location>
</feature>
<organism evidence="9 10">
    <name type="scientific">Aphanothece sacrum FPU1</name>
    <dbReference type="NCBI Taxonomy" id="1920663"/>
    <lineage>
        <taxon>Bacteria</taxon>
        <taxon>Bacillati</taxon>
        <taxon>Cyanobacteriota</taxon>
        <taxon>Cyanophyceae</taxon>
        <taxon>Oscillatoriophycideae</taxon>
        <taxon>Chroococcales</taxon>
        <taxon>Aphanothecaceae</taxon>
        <taxon>Aphanothece</taxon>
    </lineage>
</organism>
<accession>A0A401ILX4</accession>
<feature type="transmembrane region" description="Helical" evidence="7">
    <location>
        <begin position="539"/>
        <end position="563"/>
    </location>
</feature>
<dbReference type="RefSeq" id="WP_124978605.1">
    <property type="nucleotide sequence ID" value="NZ_BDQK01000016.1"/>
</dbReference>
<evidence type="ECO:0000256" key="1">
    <source>
        <dbReference type="ARBA" id="ARBA00004141"/>
    </source>
</evidence>
<dbReference type="AlphaFoldDB" id="A0A401ILX4"/>
<dbReference type="PANTHER" id="PTHR43867:SF2">
    <property type="entry name" value="CELLULOSE SYNTHASE CATALYTIC SUBUNIT A [UDP-FORMING]"/>
    <property type="match status" value="1"/>
</dbReference>
<dbReference type="PANTHER" id="PTHR43867">
    <property type="entry name" value="CELLULOSE SYNTHASE CATALYTIC SUBUNIT A [UDP-FORMING]"/>
    <property type="match status" value="1"/>
</dbReference>
<dbReference type="Proteomes" id="UP000287247">
    <property type="component" value="Unassembled WGS sequence"/>
</dbReference>
<evidence type="ECO:0000259" key="8">
    <source>
        <dbReference type="Pfam" id="PF00535"/>
    </source>
</evidence>
<dbReference type="InterPro" id="IPR003919">
    <property type="entry name" value="Cell_synth_A"/>
</dbReference>
<keyword evidence="2" id="KW-0328">Glycosyltransferase</keyword>
<comment type="subcellular location">
    <subcellularLocation>
        <location evidence="1">Membrane</location>
        <topology evidence="1">Multi-pass membrane protein</topology>
    </subcellularLocation>
</comment>
<evidence type="ECO:0000256" key="4">
    <source>
        <dbReference type="ARBA" id="ARBA00022692"/>
    </source>
</evidence>
<evidence type="ECO:0000313" key="10">
    <source>
        <dbReference type="Proteomes" id="UP000287247"/>
    </source>
</evidence>
<dbReference type="GO" id="GO:0005886">
    <property type="term" value="C:plasma membrane"/>
    <property type="evidence" value="ECO:0007669"/>
    <property type="project" value="TreeGrafter"/>
</dbReference>
<keyword evidence="4 7" id="KW-0812">Transmembrane</keyword>
<feature type="transmembrane region" description="Helical" evidence="7">
    <location>
        <begin position="77"/>
        <end position="94"/>
    </location>
</feature>
<dbReference type="PRINTS" id="PR01439">
    <property type="entry name" value="CELLSNTHASEA"/>
</dbReference>
<comment type="caution">
    <text evidence="9">The sequence shown here is derived from an EMBL/GenBank/DDBJ whole genome shotgun (WGS) entry which is preliminary data.</text>
</comment>
<proteinExistence type="predicted"/>
<dbReference type="SUPFAM" id="SSF53448">
    <property type="entry name" value="Nucleotide-diphospho-sugar transferases"/>
    <property type="match status" value="1"/>
</dbReference>
<dbReference type="CDD" id="cd06421">
    <property type="entry name" value="CESA_CelA_like"/>
    <property type="match status" value="1"/>
</dbReference>
<dbReference type="EMBL" id="BDQK01000016">
    <property type="protein sequence ID" value="GBF82245.1"/>
    <property type="molecule type" value="Genomic_DNA"/>
</dbReference>